<gene>
    <name evidence="2" type="ORF">FA13DRAFT_1712506</name>
</gene>
<protein>
    <submittedName>
        <fullName evidence="2">Uncharacterized protein</fullName>
    </submittedName>
</protein>
<evidence type="ECO:0000256" key="1">
    <source>
        <dbReference type="SAM" id="Phobius"/>
    </source>
</evidence>
<accession>A0A4Y7T0D7</accession>
<dbReference type="AlphaFoldDB" id="A0A4Y7T0D7"/>
<evidence type="ECO:0000313" key="2">
    <source>
        <dbReference type="EMBL" id="TEB27606.1"/>
    </source>
</evidence>
<dbReference type="Proteomes" id="UP000298030">
    <property type="component" value="Unassembled WGS sequence"/>
</dbReference>
<feature type="transmembrane region" description="Helical" evidence="1">
    <location>
        <begin position="12"/>
        <end position="31"/>
    </location>
</feature>
<comment type="caution">
    <text evidence="2">The sequence shown here is derived from an EMBL/GenBank/DDBJ whole genome shotgun (WGS) entry which is preliminary data.</text>
</comment>
<keyword evidence="1" id="KW-0472">Membrane</keyword>
<keyword evidence="3" id="KW-1185">Reference proteome</keyword>
<dbReference type="EMBL" id="QPFP01000039">
    <property type="protein sequence ID" value="TEB27606.1"/>
    <property type="molecule type" value="Genomic_DNA"/>
</dbReference>
<keyword evidence="1" id="KW-1133">Transmembrane helix</keyword>
<keyword evidence="1" id="KW-0812">Transmembrane</keyword>
<organism evidence="2 3">
    <name type="scientific">Coprinellus micaceus</name>
    <name type="common">Glistening ink-cap mushroom</name>
    <name type="synonym">Coprinus micaceus</name>
    <dbReference type="NCBI Taxonomy" id="71717"/>
    <lineage>
        <taxon>Eukaryota</taxon>
        <taxon>Fungi</taxon>
        <taxon>Dikarya</taxon>
        <taxon>Basidiomycota</taxon>
        <taxon>Agaricomycotina</taxon>
        <taxon>Agaricomycetes</taxon>
        <taxon>Agaricomycetidae</taxon>
        <taxon>Agaricales</taxon>
        <taxon>Agaricineae</taxon>
        <taxon>Psathyrellaceae</taxon>
        <taxon>Coprinellus</taxon>
    </lineage>
</organism>
<feature type="transmembrane region" description="Helical" evidence="1">
    <location>
        <begin position="51"/>
        <end position="71"/>
    </location>
</feature>
<proteinExistence type="predicted"/>
<name>A0A4Y7T0D7_COPMI</name>
<sequence>MLSSYVYRRIQVFYLVLTLTIVLKASSNVAIDARALSGTNDTPTTGLKDMIKGITHAARMLPLVALINWYMEACYRVLRRLLSLQPLPPSKPMRRNLTPKSMIPAQGVLPSFEVAPPILVPQQLTLKMGYKLEKDSSTESH</sequence>
<evidence type="ECO:0000313" key="3">
    <source>
        <dbReference type="Proteomes" id="UP000298030"/>
    </source>
</evidence>
<reference evidence="2 3" key="1">
    <citation type="journal article" date="2019" name="Nat. Ecol. Evol.">
        <title>Megaphylogeny resolves global patterns of mushroom evolution.</title>
        <authorList>
            <person name="Varga T."/>
            <person name="Krizsan K."/>
            <person name="Foldi C."/>
            <person name="Dima B."/>
            <person name="Sanchez-Garcia M."/>
            <person name="Sanchez-Ramirez S."/>
            <person name="Szollosi G.J."/>
            <person name="Szarkandi J.G."/>
            <person name="Papp V."/>
            <person name="Albert L."/>
            <person name="Andreopoulos W."/>
            <person name="Angelini C."/>
            <person name="Antonin V."/>
            <person name="Barry K.W."/>
            <person name="Bougher N.L."/>
            <person name="Buchanan P."/>
            <person name="Buyck B."/>
            <person name="Bense V."/>
            <person name="Catcheside P."/>
            <person name="Chovatia M."/>
            <person name="Cooper J."/>
            <person name="Damon W."/>
            <person name="Desjardin D."/>
            <person name="Finy P."/>
            <person name="Geml J."/>
            <person name="Haridas S."/>
            <person name="Hughes K."/>
            <person name="Justo A."/>
            <person name="Karasinski D."/>
            <person name="Kautmanova I."/>
            <person name="Kiss B."/>
            <person name="Kocsube S."/>
            <person name="Kotiranta H."/>
            <person name="LaButti K.M."/>
            <person name="Lechner B.E."/>
            <person name="Liimatainen K."/>
            <person name="Lipzen A."/>
            <person name="Lukacs Z."/>
            <person name="Mihaltcheva S."/>
            <person name="Morgado L.N."/>
            <person name="Niskanen T."/>
            <person name="Noordeloos M.E."/>
            <person name="Ohm R.A."/>
            <person name="Ortiz-Santana B."/>
            <person name="Ovrebo C."/>
            <person name="Racz N."/>
            <person name="Riley R."/>
            <person name="Savchenko A."/>
            <person name="Shiryaev A."/>
            <person name="Soop K."/>
            <person name="Spirin V."/>
            <person name="Szebenyi C."/>
            <person name="Tomsovsky M."/>
            <person name="Tulloss R.E."/>
            <person name="Uehling J."/>
            <person name="Grigoriev I.V."/>
            <person name="Vagvolgyi C."/>
            <person name="Papp T."/>
            <person name="Martin F.M."/>
            <person name="Miettinen O."/>
            <person name="Hibbett D.S."/>
            <person name="Nagy L.G."/>
        </authorList>
    </citation>
    <scope>NUCLEOTIDE SEQUENCE [LARGE SCALE GENOMIC DNA]</scope>
    <source>
        <strain evidence="2 3">FP101781</strain>
    </source>
</reference>